<comment type="catalytic activity">
    <reaction evidence="1">
        <text>Hydrolyzes the link between N-acetylmuramoyl residues and L-amino acid residues in certain cell-wall glycopeptides.</text>
        <dbReference type="EC" id="3.5.1.28"/>
    </reaction>
</comment>
<dbReference type="SUPFAM" id="SSF53187">
    <property type="entry name" value="Zn-dependent exopeptidases"/>
    <property type="match status" value="1"/>
</dbReference>
<dbReference type="Gene3D" id="3.40.630.40">
    <property type="entry name" value="Zn-dependent exopeptidases"/>
    <property type="match status" value="1"/>
</dbReference>
<dbReference type="GO" id="GO:0008745">
    <property type="term" value="F:N-acetylmuramoyl-L-alanine amidase activity"/>
    <property type="evidence" value="ECO:0007669"/>
    <property type="project" value="UniProtKB-EC"/>
</dbReference>
<dbReference type="CDD" id="cd00118">
    <property type="entry name" value="LysM"/>
    <property type="match status" value="1"/>
</dbReference>
<dbReference type="SMART" id="SM00257">
    <property type="entry name" value="LysM"/>
    <property type="match status" value="1"/>
</dbReference>
<dbReference type="InterPro" id="IPR050695">
    <property type="entry name" value="N-acetylmuramoyl_amidase_3"/>
</dbReference>
<dbReference type="CDD" id="cd02696">
    <property type="entry name" value="MurNAc-LAA"/>
    <property type="match status" value="1"/>
</dbReference>
<comment type="caution">
    <text evidence="6">The sequence shown here is derived from an EMBL/GenBank/DDBJ whole genome shotgun (WGS) entry which is preliminary data.</text>
</comment>
<evidence type="ECO:0000259" key="5">
    <source>
        <dbReference type="SMART" id="SM00646"/>
    </source>
</evidence>
<reference evidence="6" key="1">
    <citation type="submission" date="2018-10" db="EMBL/GenBank/DDBJ databases">
        <title>Acidithiobacillus sulfuriphilus sp. nov.: an extremely acidophilic sulfur-oxidizing chemolithotroph isolated from a neutral pH environment.</title>
        <authorList>
            <person name="Falagan C."/>
            <person name="Moya-Beltran A."/>
            <person name="Quatrini R."/>
            <person name="Johnson D.B."/>
        </authorList>
    </citation>
    <scope>NUCLEOTIDE SEQUENCE [LARGE SCALE GENOMIC DNA]</scope>
    <source>
        <strain evidence="6">CJ-2</strain>
    </source>
</reference>
<dbReference type="Pfam" id="PF01476">
    <property type="entry name" value="LysM"/>
    <property type="match status" value="1"/>
</dbReference>
<feature type="domain" description="LysM" evidence="4">
    <location>
        <begin position="371"/>
        <end position="414"/>
    </location>
</feature>
<organism evidence="6">
    <name type="scientific">Acidithiobacillus sulfuriphilus</name>
    <dbReference type="NCBI Taxonomy" id="1867749"/>
    <lineage>
        <taxon>Bacteria</taxon>
        <taxon>Pseudomonadati</taxon>
        <taxon>Pseudomonadota</taxon>
        <taxon>Acidithiobacillia</taxon>
        <taxon>Acidithiobacillales</taxon>
        <taxon>Acidithiobacillaceae</taxon>
        <taxon>Acidithiobacillus</taxon>
    </lineage>
</organism>
<feature type="domain" description="MurNAc-LAA" evidence="5">
    <location>
        <begin position="198"/>
        <end position="354"/>
    </location>
</feature>
<evidence type="ECO:0000313" key="6">
    <source>
        <dbReference type="EMBL" id="RNF67651.1"/>
    </source>
</evidence>
<dbReference type="Pfam" id="PF01520">
    <property type="entry name" value="Amidase_3"/>
    <property type="match status" value="1"/>
</dbReference>
<gene>
    <name evidence="6" type="ORF">EC580_03945</name>
</gene>
<dbReference type="OrthoDB" id="9806267at2"/>
<evidence type="ECO:0000256" key="3">
    <source>
        <dbReference type="ARBA" id="ARBA00022801"/>
    </source>
</evidence>
<sequence>MLSLHAPFAAAAEIRGVRVGPHGSGVRLVFDLSGPLAAPAQMSASGDVLQVLLPGVRSWSATPRLRPLGSLLGVRKVARSAQGLAVDLAIQGAVHWRSFSMRPAGHAGYRWVLDLLPDTRDVAGAALPLAGRGRPIVICLDPGHGGHDPGAIGQMGTREKDVVLDVGLRLGELLRQTPGVHLVMTRDSDRYVPLLERMELGVHHRADLFVSVHADAFPLRTVRGSTVWALSEKGASNEAARWLAKTQNAADPILADVQGGQHNPLLNQVLLNMSQTAAMNSAASAADVMIRGLAGVEDLHNAQVQHANFVVLRAPDVPSMLVETAFISNPEEEQHLRDPAFRDLLAHTMRDAIVAHFVKAPPAGSCWSSAQHVVSHEESLADVAKRYGVNARILRLANHLDGREAFAGQRLRVPIMGA</sequence>
<keyword evidence="3" id="KW-0378">Hydrolase</keyword>
<dbReference type="InterPro" id="IPR036779">
    <property type="entry name" value="LysM_dom_sf"/>
</dbReference>
<evidence type="ECO:0000256" key="1">
    <source>
        <dbReference type="ARBA" id="ARBA00001561"/>
    </source>
</evidence>
<dbReference type="EMBL" id="RIZI01000132">
    <property type="protein sequence ID" value="RNF67651.1"/>
    <property type="molecule type" value="Genomic_DNA"/>
</dbReference>
<dbReference type="GO" id="GO:0030288">
    <property type="term" value="C:outer membrane-bounded periplasmic space"/>
    <property type="evidence" value="ECO:0007669"/>
    <property type="project" value="TreeGrafter"/>
</dbReference>
<dbReference type="InterPro" id="IPR002508">
    <property type="entry name" value="MurNAc-LAA_cat"/>
</dbReference>
<dbReference type="Gene3D" id="3.10.350.10">
    <property type="entry name" value="LysM domain"/>
    <property type="match status" value="1"/>
</dbReference>
<dbReference type="SMART" id="SM00646">
    <property type="entry name" value="Ami_3"/>
    <property type="match status" value="1"/>
</dbReference>
<accession>A0A3M8RH77</accession>
<dbReference type="PANTHER" id="PTHR30404">
    <property type="entry name" value="N-ACETYLMURAMOYL-L-ALANINE AMIDASE"/>
    <property type="match status" value="1"/>
</dbReference>
<evidence type="ECO:0000256" key="2">
    <source>
        <dbReference type="ARBA" id="ARBA00011901"/>
    </source>
</evidence>
<dbReference type="InterPro" id="IPR018392">
    <property type="entry name" value="LysM"/>
</dbReference>
<dbReference type="SUPFAM" id="SSF54106">
    <property type="entry name" value="LysM domain"/>
    <property type="match status" value="1"/>
</dbReference>
<dbReference type="EC" id="3.5.1.28" evidence="2"/>
<dbReference type="AlphaFoldDB" id="A0A3M8RH77"/>
<name>A0A3M8RH77_9PROT</name>
<evidence type="ECO:0000259" key="4">
    <source>
        <dbReference type="SMART" id="SM00257"/>
    </source>
</evidence>
<dbReference type="GO" id="GO:0009253">
    <property type="term" value="P:peptidoglycan catabolic process"/>
    <property type="evidence" value="ECO:0007669"/>
    <property type="project" value="InterPro"/>
</dbReference>
<dbReference type="PANTHER" id="PTHR30404:SF0">
    <property type="entry name" value="N-ACETYLMURAMOYL-L-ALANINE AMIDASE AMIC"/>
    <property type="match status" value="1"/>
</dbReference>
<protein>
    <recommendedName>
        <fullName evidence="2">N-acetylmuramoyl-L-alanine amidase</fullName>
        <ecNumber evidence="2">3.5.1.28</ecNumber>
    </recommendedName>
</protein>
<proteinExistence type="predicted"/>